<dbReference type="OrthoDB" id="248877at2"/>
<evidence type="ECO:0000313" key="5">
    <source>
        <dbReference type="Proteomes" id="UP000317171"/>
    </source>
</evidence>
<dbReference type="SUPFAM" id="SSF111369">
    <property type="entry name" value="HlyD-like secretion proteins"/>
    <property type="match status" value="1"/>
</dbReference>
<dbReference type="GO" id="GO:0030313">
    <property type="term" value="C:cell envelope"/>
    <property type="evidence" value="ECO:0007669"/>
    <property type="project" value="TreeGrafter"/>
</dbReference>
<dbReference type="Proteomes" id="UP000317171">
    <property type="component" value="Chromosome"/>
</dbReference>
<dbReference type="InterPro" id="IPR029016">
    <property type="entry name" value="GAF-like_dom_sf"/>
</dbReference>
<feature type="transmembrane region" description="Helical" evidence="3">
    <location>
        <begin position="398"/>
        <end position="417"/>
    </location>
</feature>
<dbReference type="PANTHER" id="PTHR30097">
    <property type="entry name" value="CATION EFFLUX SYSTEM PROTEIN CUSB"/>
    <property type="match status" value="1"/>
</dbReference>
<keyword evidence="1" id="KW-0813">Transport</keyword>
<evidence type="ECO:0000256" key="1">
    <source>
        <dbReference type="ARBA" id="ARBA00022448"/>
    </source>
</evidence>
<keyword evidence="2" id="KW-0175">Coiled coil</keyword>
<dbReference type="Gene3D" id="2.40.50.100">
    <property type="match status" value="1"/>
</dbReference>
<dbReference type="Gene3D" id="3.30.450.40">
    <property type="match status" value="1"/>
</dbReference>
<protein>
    <submittedName>
        <fullName evidence="4">HlyD family secretion protein</fullName>
    </submittedName>
</protein>
<evidence type="ECO:0000256" key="2">
    <source>
        <dbReference type="SAM" id="Coils"/>
    </source>
</evidence>
<keyword evidence="3" id="KW-0812">Transmembrane</keyword>
<dbReference type="RefSeq" id="WP_145222284.1">
    <property type="nucleotide sequence ID" value="NZ_CP036269.1"/>
</dbReference>
<dbReference type="Gene3D" id="1.10.287.470">
    <property type="entry name" value="Helix hairpin bin"/>
    <property type="match status" value="1"/>
</dbReference>
<keyword evidence="3" id="KW-0472">Membrane</keyword>
<evidence type="ECO:0000313" key="4">
    <source>
        <dbReference type="EMBL" id="QDT45539.1"/>
    </source>
</evidence>
<accession>A0A517RNT1</accession>
<organism evidence="4 5">
    <name type="scientific">Gimesia alba</name>
    <dbReference type="NCBI Taxonomy" id="2527973"/>
    <lineage>
        <taxon>Bacteria</taxon>
        <taxon>Pseudomonadati</taxon>
        <taxon>Planctomycetota</taxon>
        <taxon>Planctomycetia</taxon>
        <taxon>Planctomycetales</taxon>
        <taxon>Planctomycetaceae</taxon>
        <taxon>Gimesia</taxon>
    </lineage>
</organism>
<keyword evidence="5" id="KW-1185">Reference proteome</keyword>
<dbReference type="KEGG" id="gaz:Pan241w_56640"/>
<dbReference type="GO" id="GO:0015679">
    <property type="term" value="P:plasma membrane copper ion transport"/>
    <property type="evidence" value="ECO:0007669"/>
    <property type="project" value="TreeGrafter"/>
</dbReference>
<feature type="coiled-coil region" evidence="2">
    <location>
        <begin position="500"/>
        <end position="534"/>
    </location>
</feature>
<gene>
    <name evidence="4" type="ORF">Pan241w_56640</name>
</gene>
<proteinExistence type="predicted"/>
<evidence type="ECO:0000256" key="3">
    <source>
        <dbReference type="SAM" id="Phobius"/>
    </source>
</evidence>
<keyword evidence="3" id="KW-1133">Transmembrane helix</keyword>
<dbReference type="AlphaFoldDB" id="A0A517RNT1"/>
<reference evidence="4 5" key="1">
    <citation type="submission" date="2019-02" db="EMBL/GenBank/DDBJ databases">
        <title>Deep-cultivation of Planctomycetes and their phenomic and genomic characterization uncovers novel biology.</title>
        <authorList>
            <person name="Wiegand S."/>
            <person name="Jogler M."/>
            <person name="Boedeker C."/>
            <person name="Pinto D."/>
            <person name="Vollmers J."/>
            <person name="Rivas-Marin E."/>
            <person name="Kohn T."/>
            <person name="Peeters S.H."/>
            <person name="Heuer A."/>
            <person name="Rast P."/>
            <person name="Oberbeckmann S."/>
            <person name="Bunk B."/>
            <person name="Jeske O."/>
            <person name="Meyerdierks A."/>
            <person name="Storesund J.E."/>
            <person name="Kallscheuer N."/>
            <person name="Luecker S."/>
            <person name="Lage O.M."/>
            <person name="Pohl T."/>
            <person name="Merkel B.J."/>
            <person name="Hornburger P."/>
            <person name="Mueller R.-W."/>
            <person name="Bruemmer F."/>
            <person name="Labrenz M."/>
            <person name="Spormann A.M."/>
            <person name="Op den Camp H."/>
            <person name="Overmann J."/>
            <person name="Amann R."/>
            <person name="Jetten M.S.M."/>
            <person name="Mascher T."/>
            <person name="Medema M.H."/>
            <person name="Devos D.P."/>
            <person name="Kaster A.-K."/>
            <person name="Ovreas L."/>
            <person name="Rohde M."/>
            <person name="Galperin M.Y."/>
            <person name="Jogler C."/>
        </authorList>
    </citation>
    <scope>NUCLEOTIDE SEQUENCE [LARGE SCALE GENOMIC DNA]</scope>
    <source>
        <strain evidence="4 5">Pan241w</strain>
    </source>
</reference>
<dbReference type="GO" id="GO:0060003">
    <property type="term" value="P:copper ion export"/>
    <property type="evidence" value="ECO:0007669"/>
    <property type="project" value="TreeGrafter"/>
</dbReference>
<dbReference type="PANTHER" id="PTHR30097:SF4">
    <property type="entry name" value="SLR6042 PROTEIN"/>
    <property type="match status" value="1"/>
</dbReference>
<dbReference type="EMBL" id="CP036269">
    <property type="protein sequence ID" value="QDT45539.1"/>
    <property type="molecule type" value="Genomic_DNA"/>
</dbReference>
<name>A0A517RNT1_9PLAN</name>
<dbReference type="Gene3D" id="2.40.30.170">
    <property type="match status" value="1"/>
</dbReference>
<dbReference type="InterPro" id="IPR051909">
    <property type="entry name" value="MFP_Cation_Efflux"/>
</dbReference>
<sequence length="688" mass="77162">MTTDESSSIENLWQEIEELVLGLAQLSRTEIASQTFYSELLSRAVRGMSALGGTLWIPDARGNWEILHSAGVNPETNPKSPLNSKEIEQHRRLLNEALQENRPATITAHAGLSDQLQGKNPLDENLILCPVAIIEHHPDPRTGLLEIVHQPPQSFAAQDGYLRFISALCEISQDYCQHKQLQKLQELESLWEEFERFSEHVHLHLDSEQTAYIIANEGRILINCDRLSVLQRTGSTYRLIAASGVDAIERRSESVQRLETLVGCIQSLNRPYWIMEAEEKYPPQITEPLHAYLDLASSRSLMIFPLQHITAETADSTPESRQQNRSDAQQLTIGAIVIEQFHEVTPGNTVLDRAIAVSRHGGTALHNALQFESYPFFPILKHWSHSPLRKKKMTWRNLIATGLALALICVILVFTPADFTIEGTGALQPVEQQNIFATADGIVDQILVHQGEQVQTGTTLVVLRDSDLELEFSRVRGEIQTAQKRLAVIQAARLELNPTDANALQQANRLTAEQEELNERLKSLHNQRALLKQQQDALTLKSPLPGEVLTWDLQEKLLARPVQRGQRLLTVADLKGPWILKMQVPDSEIGHVLEAQRQNKGPLSVSFLLLTDPDQTYQGTIETIAATAEPDKDGIPTVQITVKLDHESIKGLRPGASVLPQIDCGKRALGYVWLRRLFETVQREVFAF</sequence>